<dbReference type="GO" id="GO:0043138">
    <property type="term" value="F:3'-5' DNA helicase activity"/>
    <property type="evidence" value="ECO:0007669"/>
    <property type="project" value="TreeGrafter"/>
</dbReference>
<proteinExistence type="predicted"/>
<comment type="caution">
    <text evidence="2">The sequence shown here is derived from an EMBL/GenBank/DDBJ whole genome shotgun (WGS) entry which is preliminary data.</text>
</comment>
<keyword evidence="2" id="KW-0067">ATP-binding</keyword>
<dbReference type="AlphaFoldDB" id="A0A3A4R7J8"/>
<name>A0A3A4R7J8_9BACT</name>
<evidence type="ECO:0000313" key="3">
    <source>
        <dbReference type="Proteomes" id="UP000266426"/>
    </source>
</evidence>
<sequence length="579" mass="66618">MTNVQLNPAEQAAQKALERMYACIDNNKSFIFEAGAGAGKTYSLVKALKYLIEKKGKAFLRQNQQIACISYTNVASNEIASRIDNNKAIYSSTIHSFCWMLMKGFQASLKKELGNIDNFWSQQIQELGSIDNRTIGYDELGRRSIDDKHISISHNDVLSFFVKLMGYQKFRIFLISQFPILFIDEYQDTDKLILPILKTYFLDKKEGILLGFFGDHWQKIYGTGCGKIEHSSLEVIGKESNFRSVSAIVHVLNRIRPELPQYVKDEKAQGSVTIYHTNNWKGTRRTGQHWAGDLPADIAHNYLEALKRKLESSGWNFLPEKTKILMLTHNVLATEQGYNNLADVFQYNDIFIKKEDPHIAFFVDKLEPFCIAYENKRYGEMFSIMGQRVSPIVSHSDKESWKKDMSKLIALRSNATIGDVLNHLKITNRPNLPESVKTREDRLEELEDNQNDEVPSYIDRITKLKKVTYREVTVLTRFIEGFTPFSTKHGVKGAEFENVLVVMGRGWNQYNFNQFLEWAGNPNSIPSDKQETFERNRNLFYVVCSRPIKRLAILFTQELSSAAITTLSNWFGRENIHAL</sequence>
<dbReference type="PANTHER" id="PTHR11070:SF2">
    <property type="entry name" value="ATP-DEPENDENT DNA HELICASE SRS2"/>
    <property type="match status" value="1"/>
</dbReference>
<organism evidence="2 3">
    <name type="scientific">Candidatus Auribacter fodinae</name>
    <dbReference type="NCBI Taxonomy" id="2093366"/>
    <lineage>
        <taxon>Bacteria</taxon>
        <taxon>Pseudomonadati</taxon>
        <taxon>Candidatus Auribacterota</taxon>
        <taxon>Candidatus Auribacteria</taxon>
        <taxon>Candidatus Auribacterales</taxon>
        <taxon>Candidatus Auribacteraceae</taxon>
        <taxon>Candidatus Auribacter</taxon>
    </lineage>
</organism>
<reference evidence="2 3" key="1">
    <citation type="journal article" date="2017" name="ISME J.">
        <title>Energy and carbon metabolisms in a deep terrestrial subsurface fluid microbial community.</title>
        <authorList>
            <person name="Momper L."/>
            <person name="Jungbluth S.P."/>
            <person name="Lee M.D."/>
            <person name="Amend J.P."/>
        </authorList>
    </citation>
    <scope>NUCLEOTIDE SEQUENCE [LARGE SCALE GENOMIC DNA]</scope>
    <source>
        <strain evidence="2">SURF_26</strain>
    </source>
</reference>
<dbReference type="InterPro" id="IPR027417">
    <property type="entry name" value="P-loop_NTPase"/>
</dbReference>
<accession>A0A3A4R7J8</accession>
<keyword evidence="2" id="KW-0347">Helicase</keyword>
<dbReference type="GO" id="GO:0003677">
    <property type="term" value="F:DNA binding"/>
    <property type="evidence" value="ECO:0007669"/>
    <property type="project" value="InterPro"/>
</dbReference>
<dbReference type="GO" id="GO:0005524">
    <property type="term" value="F:ATP binding"/>
    <property type="evidence" value="ECO:0007669"/>
    <property type="project" value="InterPro"/>
</dbReference>
<evidence type="ECO:0000313" key="2">
    <source>
        <dbReference type="EMBL" id="RJP58258.1"/>
    </source>
</evidence>
<protein>
    <recommendedName>
        <fullName evidence="1">DNA 3'-5' helicase II</fullName>
    </recommendedName>
</protein>
<dbReference type="Gene3D" id="3.40.50.300">
    <property type="entry name" value="P-loop containing nucleotide triphosphate hydrolases"/>
    <property type="match status" value="2"/>
</dbReference>
<dbReference type="Proteomes" id="UP000266426">
    <property type="component" value="Unassembled WGS sequence"/>
</dbReference>
<evidence type="ECO:0000256" key="1">
    <source>
        <dbReference type="ARBA" id="ARBA00034923"/>
    </source>
</evidence>
<dbReference type="SUPFAM" id="SSF52540">
    <property type="entry name" value="P-loop containing nucleoside triphosphate hydrolases"/>
    <property type="match status" value="1"/>
</dbReference>
<keyword evidence="2" id="KW-0378">Hydrolase</keyword>
<dbReference type="InterPro" id="IPR000212">
    <property type="entry name" value="DNA_helicase_UvrD/REP"/>
</dbReference>
<dbReference type="GO" id="GO:0000725">
    <property type="term" value="P:recombinational repair"/>
    <property type="evidence" value="ECO:0007669"/>
    <property type="project" value="TreeGrafter"/>
</dbReference>
<keyword evidence="2" id="KW-0547">Nucleotide-binding</keyword>
<dbReference type="Pfam" id="PF13245">
    <property type="entry name" value="AAA_19"/>
    <property type="match status" value="1"/>
</dbReference>
<gene>
    <name evidence="2" type="ORF">C4541_08410</name>
</gene>
<dbReference type="EMBL" id="QZJZ01000069">
    <property type="protein sequence ID" value="RJP58258.1"/>
    <property type="molecule type" value="Genomic_DNA"/>
</dbReference>
<dbReference type="PANTHER" id="PTHR11070">
    <property type="entry name" value="UVRD / RECB / PCRA DNA HELICASE FAMILY MEMBER"/>
    <property type="match status" value="1"/>
</dbReference>